<proteinExistence type="predicted"/>
<evidence type="ECO:0000313" key="1">
    <source>
        <dbReference type="EMBL" id="KKL81290.1"/>
    </source>
</evidence>
<gene>
    <name evidence="1" type="ORF">LCGC14_1996280</name>
</gene>
<dbReference type="EMBL" id="LAZR01022604">
    <property type="protein sequence ID" value="KKL81290.1"/>
    <property type="molecule type" value="Genomic_DNA"/>
</dbReference>
<name>A0A0F9HI19_9ZZZZ</name>
<comment type="caution">
    <text evidence="1">The sequence shown here is derived from an EMBL/GenBank/DDBJ whole genome shotgun (WGS) entry which is preliminary data.</text>
</comment>
<dbReference type="AlphaFoldDB" id="A0A0F9HI19"/>
<protein>
    <submittedName>
        <fullName evidence="1">Uncharacterized protein</fullName>
    </submittedName>
</protein>
<accession>A0A0F9HI19</accession>
<organism evidence="1">
    <name type="scientific">marine sediment metagenome</name>
    <dbReference type="NCBI Taxonomy" id="412755"/>
    <lineage>
        <taxon>unclassified sequences</taxon>
        <taxon>metagenomes</taxon>
        <taxon>ecological metagenomes</taxon>
    </lineage>
</organism>
<sequence>MVRNLQQSHREIELAIMRKDATARDAARDGWYAAMDAVVEARNEAFLAMGAVVQAPGVVLWDCLWRHGLPWAVSAPLNIDYGDTPLGRRMTRDSELYLGTARGMPNSEARKRLEEREQTCVICGHTGADVHADPEYLKDVCDSVVACRDRVYDARACPKPVTQV</sequence>
<reference evidence="1" key="1">
    <citation type="journal article" date="2015" name="Nature">
        <title>Complex archaea that bridge the gap between prokaryotes and eukaryotes.</title>
        <authorList>
            <person name="Spang A."/>
            <person name="Saw J.H."/>
            <person name="Jorgensen S.L."/>
            <person name="Zaremba-Niedzwiedzka K."/>
            <person name="Martijn J."/>
            <person name="Lind A.E."/>
            <person name="van Eijk R."/>
            <person name="Schleper C."/>
            <person name="Guy L."/>
            <person name="Ettema T.J."/>
        </authorList>
    </citation>
    <scope>NUCLEOTIDE SEQUENCE</scope>
</reference>